<sequence length="468" mass="49126">MDSSTSHGSPWLADLDERPSLSTLLTGHEDTDVAVVGAGIVGLTTALLALRDGLRVVVLEGARVGTGTTGHTTGKVTAQHSLVYADLLDRVGVEKAQAYADANVAGIALVERLADELGIECELTRTDALAYGRFASTRSRIEREVEAAVRLGLPASFVTESDLPFEIDSGVVFADQLHLHAGRYAVGLARAVRGAGGVIHEGARVTDIAEGDGRVELTTSSGTVNADHAVVATLLPPGLMGGFFARTRPKGSYGLAVQLSSPPPASMTISVDEPARSTRPWTPPGGGHGLVVVGNGHDVGDGSDGLEKVADLERWTRATFPVTSVDHRWFAHDYTTPDTVPYVGRPPLAENTAVATGFGKWGLAAGSAAAVMVTDAIAGRDNAWAEMFDASRRDTLRALPKLAVDNAKVGADLVTGQLRTGAPRCTHLGCRLRWNDAETTWDCYCHGSRFGQDGEVLTGPATRPLDLG</sequence>
<dbReference type="GO" id="GO:0051537">
    <property type="term" value="F:2 iron, 2 sulfur cluster binding"/>
    <property type="evidence" value="ECO:0007669"/>
    <property type="project" value="UniProtKB-KW"/>
</dbReference>
<name>A0A2T0U4V4_9MICO</name>
<keyword evidence="3" id="KW-0408">Iron</keyword>
<dbReference type="InterPro" id="IPR006076">
    <property type="entry name" value="FAD-dep_OxRdtase"/>
</dbReference>
<dbReference type="PANTHER" id="PTHR13847:SF274">
    <property type="entry name" value="RIESKE 2FE-2S IRON-SULFUR PROTEIN YHFW-RELATED"/>
    <property type="match status" value="1"/>
</dbReference>
<evidence type="ECO:0000313" key="8">
    <source>
        <dbReference type="Proteomes" id="UP000237822"/>
    </source>
</evidence>
<evidence type="ECO:0000256" key="1">
    <source>
        <dbReference type="ARBA" id="ARBA00022714"/>
    </source>
</evidence>
<dbReference type="Gene3D" id="3.50.50.60">
    <property type="entry name" value="FAD/NAD(P)-binding domain"/>
    <property type="match status" value="1"/>
</dbReference>
<dbReference type="InterPro" id="IPR005805">
    <property type="entry name" value="Rieske_Fe-S_prot_C"/>
</dbReference>
<evidence type="ECO:0000313" key="7">
    <source>
        <dbReference type="EMBL" id="PRY52924.1"/>
    </source>
</evidence>
<dbReference type="PROSITE" id="PS51296">
    <property type="entry name" value="RIESKE"/>
    <property type="match status" value="1"/>
</dbReference>
<keyword evidence="2" id="KW-0479">Metal-binding</keyword>
<evidence type="ECO:0000256" key="4">
    <source>
        <dbReference type="ARBA" id="ARBA00023014"/>
    </source>
</evidence>
<dbReference type="GO" id="GO:0005737">
    <property type="term" value="C:cytoplasm"/>
    <property type="evidence" value="ECO:0007669"/>
    <property type="project" value="TreeGrafter"/>
</dbReference>
<dbReference type="GO" id="GO:0016020">
    <property type="term" value="C:membrane"/>
    <property type="evidence" value="ECO:0007669"/>
    <property type="project" value="InterPro"/>
</dbReference>
<dbReference type="InterPro" id="IPR017941">
    <property type="entry name" value="Rieske_2Fe-2S"/>
</dbReference>
<dbReference type="SUPFAM" id="SSF51905">
    <property type="entry name" value="FAD/NAD(P)-binding domain"/>
    <property type="match status" value="1"/>
</dbReference>
<dbReference type="Gene3D" id="3.30.9.10">
    <property type="entry name" value="D-Amino Acid Oxidase, subunit A, domain 2"/>
    <property type="match status" value="1"/>
</dbReference>
<comment type="caution">
    <text evidence="7">The sequence shown here is derived from an EMBL/GenBank/DDBJ whole genome shotgun (WGS) entry which is preliminary data.</text>
</comment>
<dbReference type="InterPro" id="IPR036922">
    <property type="entry name" value="Rieske_2Fe-2S_sf"/>
</dbReference>
<dbReference type="EMBL" id="PVTI01000030">
    <property type="protein sequence ID" value="PRY52924.1"/>
    <property type="molecule type" value="Genomic_DNA"/>
</dbReference>
<dbReference type="Pfam" id="PF01266">
    <property type="entry name" value="DAO"/>
    <property type="match status" value="1"/>
</dbReference>
<feature type="domain" description="Rieske" evidence="6">
    <location>
        <begin position="416"/>
        <end position="468"/>
    </location>
</feature>
<dbReference type="Pfam" id="PF00355">
    <property type="entry name" value="Rieske"/>
    <property type="match status" value="1"/>
</dbReference>
<protein>
    <submittedName>
        <fullName evidence="7">Glycine/D-amino acid oxidase-like deaminating enzyme</fullName>
    </submittedName>
</protein>
<dbReference type="PANTHER" id="PTHR13847">
    <property type="entry name" value="SARCOSINE DEHYDROGENASE-RELATED"/>
    <property type="match status" value="1"/>
</dbReference>
<evidence type="ECO:0000256" key="3">
    <source>
        <dbReference type="ARBA" id="ARBA00023004"/>
    </source>
</evidence>
<dbReference type="AlphaFoldDB" id="A0A2T0U4V4"/>
<evidence type="ECO:0000256" key="2">
    <source>
        <dbReference type="ARBA" id="ARBA00022723"/>
    </source>
</evidence>
<evidence type="ECO:0000259" key="6">
    <source>
        <dbReference type="PROSITE" id="PS51296"/>
    </source>
</evidence>
<dbReference type="GO" id="GO:0004497">
    <property type="term" value="F:monooxygenase activity"/>
    <property type="evidence" value="ECO:0007669"/>
    <property type="project" value="UniProtKB-ARBA"/>
</dbReference>
<keyword evidence="8" id="KW-1185">Reference proteome</keyword>
<dbReference type="SUPFAM" id="SSF50022">
    <property type="entry name" value="ISP domain"/>
    <property type="match status" value="1"/>
</dbReference>
<gene>
    <name evidence="7" type="ORF">BCF74_13024</name>
</gene>
<evidence type="ECO:0000256" key="5">
    <source>
        <dbReference type="ARBA" id="ARBA00023157"/>
    </source>
</evidence>
<dbReference type="GO" id="GO:0046872">
    <property type="term" value="F:metal ion binding"/>
    <property type="evidence" value="ECO:0007669"/>
    <property type="project" value="UniProtKB-KW"/>
</dbReference>
<dbReference type="Gene3D" id="2.102.10.10">
    <property type="entry name" value="Rieske [2Fe-2S] iron-sulphur domain"/>
    <property type="match status" value="1"/>
</dbReference>
<keyword evidence="5" id="KW-1015">Disulfide bond</keyword>
<accession>A0A2T0U4V4</accession>
<dbReference type="OrthoDB" id="9767869at2"/>
<dbReference type="PRINTS" id="PR00162">
    <property type="entry name" value="RIESKE"/>
</dbReference>
<proteinExistence type="predicted"/>
<organism evidence="7 8">
    <name type="scientific">Knoellia remsis</name>
    <dbReference type="NCBI Taxonomy" id="407159"/>
    <lineage>
        <taxon>Bacteria</taxon>
        <taxon>Bacillati</taxon>
        <taxon>Actinomycetota</taxon>
        <taxon>Actinomycetes</taxon>
        <taxon>Micrococcales</taxon>
        <taxon>Intrasporangiaceae</taxon>
        <taxon>Knoellia</taxon>
    </lineage>
</organism>
<keyword evidence="1" id="KW-0001">2Fe-2S</keyword>
<dbReference type="Proteomes" id="UP000237822">
    <property type="component" value="Unassembled WGS sequence"/>
</dbReference>
<dbReference type="InterPro" id="IPR036188">
    <property type="entry name" value="FAD/NAD-bd_sf"/>
</dbReference>
<dbReference type="RefSeq" id="WP_106298746.1">
    <property type="nucleotide sequence ID" value="NZ_PVTI01000030.1"/>
</dbReference>
<dbReference type="GO" id="GO:0016705">
    <property type="term" value="F:oxidoreductase activity, acting on paired donors, with incorporation or reduction of molecular oxygen"/>
    <property type="evidence" value="ECO:0007669"/>
    <property type="project" value="UniProtKB-ARBA"/>
</dbReference>
<reference evidence="7 8" key="1">
    <citation type="submission" date="2018-03" db="EMBL/GenBank/DDBJ databases">
        <title>Genomic Encyclopedia of Archaeal and Bacterial Type Strains, Phase II (KMG-II): from individual species to whole genera.</title>
        <authorList>
            <person name="Goeker M."/>
        </authorList>
    </citation>
    <scope>NUCLEOTIDE SEQUENCE [LARGE SCALE GENOMIC DNA]</scope>
    <source>
        <strain evidence="7 8">ATCC BAA-1496</strain>
    </source>
</reference>
<keyword evidence="4" id="KW-0411">Iron-sulfur</keyword>